<dbReference type="EMBL" id="JABBGJ010000046">
    <property type="protein sequence ID" value="NMM02981.1"/>
    <property type="molecule type" value="Genomic_DNA"/>
</dbReference>
<organism evidence="2 4">
    <name type="scientific">Paraburkholderia polaris</name>
    <dbReference type="NCBI Taxonomy" id="2728848"/>
    <lineage>
        <taxon>Bacteria</taxon>
        <taxon>Pseudomonadati</taxon>
        <taxon>Pseudomonadota</taxon>
        <taxon>Betaproteobacteria</taxon>
        <taxon>Burkholderiales</taxon>
        <taxon>Burkholderiaceae</taxon>
        <taxon>Paraburkholderia</taxon>
    </lineage>
</organism>
<dbReference type="RefSeq" id="WP_206003149.1">
    <property type="nucleotide sequence ID" value="NZ_JABBGJ010000046.1"/>
</dbReference>
<evidence type="ECO:0000313" key="2">
    <source>
        <dbReference type="EMBL" id="NMM02981.1"/>
    </source>
</evidence>
<evidence type="ECO:0000259" key="1">
    <source>
        <dbReference type="Pfam" id="PF13546"/>
    </source>
</evidence>
<protein>
    <submittedName>
        <fullName evidence="2">Transposase</fullName>
    </submittedName>
</protein>
<proteinExistence type="predicted"/>
<name>A0A848IMI6_9BURK</name>
<dbReference type="Proteomes" id="UP000544134">
    <property type="component" value="Unassembled WGS sequence"/>
</dbReference>
<feature type="non-terminal residue" evidence="2">
    <location>
        <position position="76"/>
    </location>
</feature>
<dbReference type="InterPro" id="IPR038721">
    <property type="entry name" value="IS701-like_DDE_dom"/>
</dbReference>
<dbReference type="Pfam" id="PF13546">
    <property type="entry name" value="DDE_5"/>
    <property type="match status" value="1"/>
</dbReference>
<keyword evidence="4" id="KW-1185">Reference proteome</keyword>
<reference evidence="2 4" key="1">
    <citation type="submission" date="2020-04" db="EMBL/GenBank/DDBJ databases">
        <title>Paraburkholderia sp. RP-4-7 isolated from soil.</title>
        <authorList>
            <person name="Dahal R.H."/>
        </authorList>
    </citation>
    <scope>NUCLEOTIDE SEQUENCE [LARGE SCALE GENOMIC DNA]</scope>
    <source>
        <strain evidence="2 4">RP-4-7</strain>
    </source>
</reference>
<evidence type="ECO:0000313" key="3">
    <source>
        <dbReference type="EMBL" id="NMM03889.1"/>
    </source>
</evidence>
<accession>A0A848IMI6</accession>
<dbReference type="AlphaFoldDB" id="A0A848IMI6"/>
<dbReference type="EMBL" id="JABBGJ010000063">
    <property type="protein sequence ID" value="NMM03889.1"/>
    <property type="molecule type" value="Genomic_DNA"/>
</dbReference>
<feature type="domain" description="Transposase IS701-like DDE" evidence="1">
    <location>
        <begin position="15"/>
        <end position="75"/>
    </location>
</feature>
<sequence>MTDDLDEFDAYLDHLAQELGHANRHAGLKGYCSGLVMPLSRKSVEPMAAHIDPLHASAKHQSLHHFVAKAEWSDKA</sequence>
<comment type="caution">
    <text evidence="2">The sequence shown here is derived from an EMBL/GenBank/DDBJ whole genome shotgun (WGS) entry which is preliminary data.</text>
</comment>
<gene>
    <name evidence="2" type="ORF">HHL24_34340</name>
    <name evidence="3" type="ORF">HHL24_39210</name>
</gene>
<evidence type="ECO:0000313" key="4">
    <source>
        <dbReference type="Proteomes" id="UP000544134"/>
    </source>
</evidence>